<dbReference type="Proteomes" id="UP000274212">
    <property type="component" value="Unassembled WGS sequence"/>
</dbReference>
<organism evidence="1 2">
    <name type="scientific">Pseudomonas syringae pv. coriandricola</name>
    <dbReference type="NCBI Taxonomy" id="264453"/>
    <lineage>
        <taxon>Bacteria</taxon>
        <taxon>Pseudomonadati</taxon>
        <taxon>Pseudomonadota</taxon>
        <taxon>Gammaproteobacteria</taxon>
        <taxon>Pseudomonadales</taxon>
        <taxon>Pseudomonadaceae</taxon>
        <taxon>Pseudomonas</taxon>
    </lineage>
</organism>
<protein>
    <submittedName>
        <fullName evidence="1">Uncharacterized protein</fullName>
    </submittedName>
</protein>
<sequence>METDKQSTPLYPVVLGHSTSKTIKRLSVAFVTALWCASACAVSLSHSQSRSLLKQESILNDACRGGSGDDPNTMRACDERDKIVNQLHQSGWCYGKPNDPSYLRTWAPCGTAPVTDLPRIANENFKAFRDAMVSERCIALGVLPPEANSAAYKRMQSLDPLGAQLIDANRGSIAVYLGDDLSKQLENNLQALNVMDAKSLRTTCKFTNLRNLTGGPNPSVNDAVRAAPR</sequence>
<evidence type="ECO:0000313" key="1">
    <source>
        <dbReference type="EMBL" id="RMU06760.1"/>
    </source>
</evidence>
<evidence type="ECO:0000313" key="2">
    <source>
        <dbReference type="Proteomes" id="UP000274212"/>
    </source>
</evidence>
<comment type="caution">
    <text evidence="1">The sequence shown here is derived from an EMBL/GenBank/DDBJ whole genome shotgun (WGS) entry which is preliminary data.</text>
</comment>
<reference evidence="1 2" key="1">
    <citation type="submission" date="2018-08" db="EMBL/GenBank/DDBJ databases">
        <title>Recombination of ecologically and evolutionarily significant loci maintains genetic cohesion in the Pseudomonas syringae species complex.</title>
        <authorList>
            <person name="Dillon M."/>
            <person name="Thakur S."/>
            <person name="Almeida R.N.D."/>
            <person name="Weir B.S."/>
            <person name="Guttman D.S."/>
        </authorList>
    </citation>
    <scope>NUCLEOTIDE SEQUENCE [LARGE SCALE GENOMIC DNA]</scope>
    <source>
        <strain evidence="1 2">ICMP 9829</strain>
    </source>
</reference>
<accession>A0A3M4U076</accession>
<dbReference type="AlphaFoldDB" id="A0A3M4U076"/>
<dbReference type="EMBL" id="RBTT01000243">
    <property type="protein sequence ID" value="RMU06760.1"/>
    <property type="molecule type" value="Genomic_DNA"/>
</dbReference>
<name>A0A3M4U076_9PSED</name>
<gene>
    <name evidence="1" type="ORF">ALP36_200031</name>
</gene>
<proteinExistence type="predicted"/>
<dbReference type="RefSeq" id="WP_134937962.1">
    <property type="nucleotide sequence ID" value="NZ_RBRV01000205.1"/>
</dbReference>